<name>A0A7S0HEA8_9CRYP</name>
<accession>A0A7S0HEA8</accession>
<protein>
    <recommendedName>
        <fullName evidence="2">Retinoblastoma-associated protein A-box domain-containing protein</fullName>
    </recommendedName>
</protein>
<evidence type="ECO:0000313" key="3">
    <source>
        <dbReference type="EMBL" id="CAD8477064.1"/>
    </source>
</evidence>
<dbReference type="Pfam" id="PF01857">
    <property type="entry name" value="RB_B"/>
    <property type="match status" value="1"/>
</dbReference>
<feature type="region of interest" description="Disordered" evidence="1">
    <location>
        <begin position="581"/>
        <end position="603"/>
    </location>
</feature>
<dbReference type="PANTHER" id="PTHR13742:SF17">
    <property type="entry name" value="RE32990P-RELATED"/>
    <property type="match status" value="1"/>
</dbReference>
<evidence type="ECO:0000259" key="2">
    <source>
        <dbReference type="SMART" id="SM01368"/>
    </source>
</evidence>
<dbReference type="GO" id="GO:0005667">
    <property type="term" value="C:transcription regulator complex"/>
    <property type="evidence" value="ECO:0007669"/>
    <property type="project" value="TreeGrafter"/>
</dbReference>
<dbReference type="GO" id="GO:2000134">
    <property type="term" value="P:negative regulation of G1/S transition of mitotic cell cycle"/>
    <property type="evidence" value="ECO:0007669"/>
    <property type="project" value="TreeGrafter"/>
</dbReference>
<proteinExistence type="predicted"/>
<dbReference type="GO" id="GO:0006357">
    <property type="term" value="P:regulation of transcription by RNA polymerase II"/>
    <property type="evidence" value="ECO:0007669"/>
    <property type="project" value="InterPro"/>
</dbReference>
<gene>
    <name evidence="3" type="ORF">HPHI1048_LOCUS6661</name>
</gene>
<feature type="region of interest" description="Disordered" evidence="1">
    <location>
        <begin position="315"/>
        <end position="384"/>
    </location>
</feature>
<dbReference type="GO" id="GO:0005634">
    <property type="term" value="C:nucleus"/>
    <property type="evidence" value="ECO:0007669"/>
    <property type="project" value="InterPro"/>
</dbReference>
<feature type="domain" description="Retinoblastoma-associated protein A-box" evidence="2">
    <location>
        <begin position="379"/>
        <end position="561"/>
    </location>
</feature>
<feature type="region of interest" description="Disordered" evidence="1">
    <location>
        <begin position="803"/>
        <end position="834"/>
    </location>
</feature>
<organism evidence="3">
    <name type="scientific">Hanusia phi</name>
    <dbReference type="NCBI Taxonomy" id="3032"/>
    <lineage>
        <taxon>Eukaryota</taxon>
        <taxon>Cryptophyceae</taxon>
        <taxon>Pyrenomonadales</taxon>
        <taxon>Geminigeraceae</taxon>
        <taxon>Hanusia</taxon>
    </lineage>
</organism>
<sequence>MEKSGVARCPPIECCTADDFEAARNLQNEWTELAKKDEGLIKDSRVSLASCLYVVLKGRETKETSFPPPPPPSSPGVQVPITADIIQAYECPILKGFFQDVTNMFQSSKAHDWFQRLFRDENAAEQAFGCFKTLEANFIVGIMLFKKLKKIMRELKDKKFLTAAEVSELTYPCWVLFLILSRHMMQEGKCMDIFPCFKMLVACLRATLLCVLPKVSAGGSFARRKEDKQTLSNQIMQTACLTGDVVDLLGREVEEIEEATEKLLESESSWEGRGLKEWIKLLDKTLTAHLALQPLNLLDCRLLALREDLVDIEPSQASGRAGSNSDQDVSDARTVSSNAPSSPSKAQSLHGEARTSSDPIFRTPERPVKHAKMSDPPPTPVSQAQEDHVWFSRFLMGEGVEPDARLTGFLEACTPPAGEKIRKSLAMLMDKLGMQKEQRDLATRMCWKILRTICMREEERKKLSSLSVMLHEEALLKGIVAFTCEIVSFLNFSSSLHLPFILEKVDISEFELLVFIENFLYLMEVKKFRLSYGINHHVRDIQNRIVESEGWKRGSPLLRYLQKEELAEAFARSLNDFNQNKHSVPESPMRVSAHRSSSKKQEVANSAAAQEAEALQIRVSERQLSAFAGRLWVRAVEVLECMYRHLRSSGMTSKSFNRAYAVMKRILETPSARTLMIDRNLHQIILCVLFGACKSEGELNVTFKVLVCQHKAAYNTQDSDRLYWNVLLDENKLGNIIEFYNQKIVPTCKEFVQSDIHDFSSTTPPSSPFSVKKYVRRNVTISPMLQDRVISISMSPRTNRLMTYESSNGVLREEEDEASKRNKRQKPMEKDVER</sequence>
<dbReference type="SMART" id="SM01368">
    <property type="entry name" value="RB_A"/>
    <property type="match status" value="1"/>
</dbReference>
<dbReference type="PANTHER" id="PTHR13742">
    <property type="entry name" value="RETINOBLASTOMA-ASSOCIATED PROTEIN RB -RELATED"/>
    <property type="match status" value="1"/>
</dbReference>
<dbReference type="SUPFAM" id="SSF47954">
    <property type="entry name" value="Cyclin-like"/>
    <property type="match status" value="2"/>
</dbReference>
<dbReference type="GO" id="GO:0030154">
    <property type="term" value="P:cell differentiation"/>
    <property type="evidence" value="ECO:0007669"/>
    <property type="project" value="TreeGrafter"/>
</dbReference>
<reference evidence="3" key="1">
    <citation type="submission" date="2021-01" db="EMBL/GenBank/DDBJ databases">
        <authorList>
            <person name="Corre E."/>
            <person name="Pelletier E."/>
            <person name="Niang G."/>
            <person name="Scheremetjew M."/>
            <person name="Finn R."/>
            <person name="Kale V."/>
            <person name="Holt S."/>
            <person name="Cochrane G."/>
            <person name="Meng A."/>
            <person name="Brown T."/>
            <person name="Cohen L."/>
        </authorList>
    </citation>
    <scope>NUCLEOTIDE SEQUENCE</scope>
    <source>
        <strain evidence="3">CCMP325</strain>
    </source>
</reference>
<dbReference type="AlphaFoldDB" id="A0A7S0HEA8"/>
<dbReference type="InterPro" id="IPR028309">
    <property type="entry name" value="RB_fam"/>
</dbReference>
<feature type="compositionally biased region" description="Polar residues" evidence="1">
    <location>
        <begin position="315"/>
        <end position="347"/>
    </location>
</feature>
<evidence type="ECO:0000256" key="1">
    <source>
        <dbReference type="SAM" id="MobiDB-lite"/>
    </source>
</evidence>
<dbReference type="InterPro" id="IPR002720">
    <property type="entry name" value="RB_A"/>
</dbReference>
<dbReference type="GO" id="GO:0000785">
    <property type="term" value="C:chromatin"/>
    <property type="evidence" value="ECO:0007669"/>
    <property type="project" value="TreeGrafter"/>
</dbReference>
<dbReference type="InterPro" id="IPR036915">
    <property type="entry name" value="Cyclin-like_sf"/>
</dbReference>
<dbReference type="InterPro" id="IPR002719">
    <property type="entry name" value="RB_B"/>
</dbReference>
<dbReference type="Pfam" id="PF01858">
    <property type="entry name" value="RB_A"/>
    <property type="match status" value="1"/>
</dbReference>
<dbReference type="GO" id="GO:0000977">
    <property type="term" value="F:RNA polymerase II transcription regulatory region sequence-specific DNA binding"/>
    <property type="evidence" value="ECO:0007669"/>
    <property type="project" value="TreeGrafter"/>
</dbReference>
<dbReference type="Gene3D" id="1.10.472.10">
    <property type="entry name" value="Cyclin-like"/>
    <property type="match status" value="2"/>
</dbReference>
<dbReference type="EMBL" id="HBEO01009509">
    <property type="protein sequence ID" value="CAD8477064.1"/>
    <property type="molecule type" value="Transcribed_RNA"/>
</dbReference>